<evidence type="ECO:0000256" key="3">
    <source>
        <dbReference type="ARBA" id="ARBA00009381"/>
    </source>
</evidence>
<comment type="catalytic activity">
    <reaction evidence="8 11">
        <text>an N-terminal (5-L-glutamyl)-[peptide] + an alpha-amino acid = 5-L-glutamyl amino acid + an N-terminal L-alpha-aminoacyl-[peptide]</text>
        <dbReference type="Rhea" id="RHEA:23904"/>
        <dbReference type="Rhea" id="RHEA-COMP:9780"/>
        <dbReference type="Rhea" id="RHEA-COMP:9795"/>
        <dbReference type="ChEBI" id="CHEBI:77644"/>
        <dbReference type="ChEBI" id="CHEBI:78597"/>
        <dbReference type="ChEBI" id="CHEBI:78599"/>
        <dbReference type="ChEBI" id="CHEBI:78608"/>
        <dbReference type="EC" id="2.3.2.2"/>
    </reaction>
</comment>
<name>A0A3D3TPW0_9BACT</name>
<dbReference type="PRINTS" id="PR01210">
    <property type="entry name" value="GGTRANSPTASE"/>
</dbReference>
<dbReference type="GO" id="GO:0006751">
    <property type="term" value="P:glutathione catabolic process"/>
    <property type="evidence" value="ECO:0007669"/>
    <property type="project" value="UniProtKB-UniRule"/>
</dbReference>
<dbReference type="Pfam" id="PF01019">
    <property type="entry name" value="G_glu_transpept"/>
    <property type="match status" value="1"/>
</dbReference>
<dbReference type="GO" id="GO:0036374">
    <property type="term" value="F:glutathione hydrolase activity"/>
    <property type="evidence" value="ECO:0007669"/>
    <property type="project" value="UniProtKB-UniRule"/>
</dbReference>
<proteinExistence type="inferred from homology"/>
<dbReference type="EC" id="3.4.19.13" evidence="11"/>
<evidence type="ECO:0000256" key="6">
    <source>
        <dbReference type="ARBA" id="ARBA00023145"/>
    </source>
</evidence>
<dbReference type="EC" id="2.3.2.2" evidence="11"/>
<sequence>MRKSVFVLVAILIAGTVLASNPLNLYGRDAEGRNGVVAAAKPEASEVGVKILEMGGNAVDAAIATAFAIGVLEPNASGIGGGGFMIIKLADMDEAVVIDFRETAPNSTSPTFFNLDENNRPVNYESVIGGKAIGVPGEVAGLLYALENYGTLSREEVIQPAIDWAEKGIPVTVNLFSIISDNYEKIMMMENGVDLYLKYGGIPYEVGETIVLKDLANTLRSIVENGKDAIYSGEIAEKIVGEVQKRGGVMTMDDLANYEVKVRKPVVGTYRGYTILSVPPASSGGTHVIELLNIMENFDVGSMGDNTAETIHIWSEAMKLIFADRSRYMADTDFVDVPLEGLTSKDYARTLAEKIDKRIPLEFVEPGDPWKFESGSTTHLSVMDKEGNMVAMTKSINYFFGSGVVVPTTGIILNNHMDDFVKTPGSANSVEPGKRPLSSMSPTLVIDPEGEPYMTIGAPGGTRIITTVAQTISNIIDHGMTVQQAILAPRVFRMQTGPMSIEGRISINAYNRLIEMGHEITVRNDYDPYFGGVHAVLFNKDIGILFGGADPRRDGQAVGY</sequence>
<feature type="binding site" evidence="10">
    <location>
        <position position="461"/>
    </location>
    <ligand>
        <name>L-glutamate</name>
        <dbReference type="ChEBI" id="CHEBI:29985"/>
    </ligand>
</feature>
<dbReference type="PANTHER" id="PTHR43199">
    <property type="entry name" value="GLUTATHIONE HYDROLASE"/>
    <property type="match status" value="1"/>
</dbReference>
<dbReference type="SUPFAM" id="SSF56235">
    <property type="entry name" value="N-terminal nucleophile aminohydrolases (Ntn hydrolases)"/>
    <property type="match status" value="1"/>
</dbReference>
<keyword evidence="4 11" id="KW-0808">Transferase</keyword>
<feature type="binding site" evidence="10">
    <location>
        <position position="101"/>
    </location>
    <ligand>
        <name>L-glutamate</name>
        <dbReference type="ChEBI" id="CHEBI:29985"/>
    </ligand>
</feature>
<dbReference type="InterPro" id="IPR043138">
    <property type="entry name" value="GGT_lsub"/>
</dbReference>
<dbReference type="Gene3D" id="3.60.20.40">
    <property type="match status" value="1"/>
</dbReference>
<accession>A0A3D3TPW0</accession>
<evidence type="ECO:0000256" key="7">
    <source>
        <dbReference type="ARBA" id="ARBA00023315"/>
    </source>
</evidence>
<evidence type="ECO:0000313" key="14">
    <source>
        <dbReference type="Proteomes" id="UP000264215"/>
    </source>
</evidence>
<evidence type="ECO:0000256" key="4">
    <source>
        <dbReference type="ARBA" id="ARBA00022679"/>
    </source>
</evidence>
<dbReference type="InterPro" id="IPR043137">
    <property type="entry name" value="GGT_ssub_C"/>
</dbReference>
<keyword evidence="12" id="KW-0732">Signal</keyword>
<dbReference type="AlphaFoldDB" id="A0A3D3TPW0"/>
<comment type="pathway">
    <text evidence="11">Sulfur metabolism; glutathione metabolism.</text>
</comment>
<dbReference type="Proteomes" id="UP000264215">
    <property type="component" value="Unassembled WGS sequence"/>
</dbReference>
<evidence type="ECO:0000256" key="5">
    <source>
        <dbReference type="ARBA" id="ARBA00022801"/>
    </source>
</evidence>
<comment type="PTM">
    <text evidence="11">Cleaved by autocatalysis into a large and a small subunit.</text>
</comment>
<dbReference type="Gene3D" id="1.10.246.130">
    <property type="match status" value="1"/>
</dbReference>
<reference evidence="13 14" key="1">
    <citation type="journal article" date="2018" name="Nat. Biotechnol.">
        <title>A standardized bacterial taxonomy based on genome phylogeny substantially revises the tree of life.</title>
        <authorList>
            <person name="Parks D.H."/>
            <person name="Chuvochina M."/>
            <person name="Waite D.W."/>
            <person name="Rinke C."/>
            <person name="Skarshewski A."/>
            <person name="Chaumeil P.A."/>
            <person name="Hugenholtz P."/>
        </authorList>
    </citation>
    <scope>NUCLEOTIDE SEQUENCE [LARGE SCALE GENOMIC DNA]</scope>
    <source>
        <strain evidence="13">UBA9905</strain>
    </source>
</reference>
<feature type="binding site" evidence="10">
    <location>
        <begin position="395"/>
        <end position="397"/>
    </location>
    <ligand>
        <name>L-glutamate</name>
        <dbReference type="ChEBI" id="CHEBI:29985"/>
    </ligand>
</feature>
<evidence type="ECO:0000256" key="2">
    <source>
        <dbReference type="ARBA" id="ARBA00001089"/>
    </source>
</evidence>
<dbReference type="GO" id="GO:0103068">
    <property type="term" value="F:leukotriene C4 gamma-glutamyl transferase activity"/>
    <property type="evidence" value="ECO:0007669"/>
    <property type="project" value="UniProtKB-EC"/>
</dbReference>
<comment type="catalytic activity">
    <reaction evidence="2 11">
        <text>glutathione + H2O = L-cysteinylglycine + L-glutamate</text>
        <dbReference type="Rhea" id="RHEA:28807"/>
        <dbReference type="ChEBI" id="CHEBI:15377"/>
        <dbReference type="ChEBI" id="CHEBI:29985"/>
        <dbReference type="ChEBI" id="CHEBI:57925"/>
        <dbReference type="ChEBI" id="CHEBI:61694"/>
        <dbReference type="EC" id="3.4.19.13"/>
    </reaction>
</comment>
<keyword evidence="7 11" id="KW-0012">Acyltransferase</keyword>
<dbReference type="InterPro" id="IPR000101">
    <property type="entry name" value="GGT_peptidase"/>
</dbReference>
<evidence type="ECO:0000256" key="10">
    <source>
        <dbReference type="PIRSR" id="PIRSR600101-2"/>
    </source>
</evidence>
<comment type="subunit">
    <text evidence="11">This enzyme consists of two polypeptide chains, which are synthesized in precursor form from a single polypeptide.</text>
</comment>
<gene>
    <name evidence="13" type="primary">ggt</name>
    <name evidence="13" type="ORF">DIT26_08735</name>
</gene>
<keyword evidence="11" id="KW-0317">Glutathione biosynthesis</keyword>
<feature type="active site" description="Nucleophile" evidence="9">
    <location>
        <position position="377"/>
    </location>
</feature>
<comment type="catalytic activity">
    <reaction evidence="1 11">
        <text>an S-substituted glutathione + H2O = an S-substituted L-cysteinylglycine + L-glutamate</text>
        <dbReference type="Rhea" id="RHEA:59468"/>
        <dbReference type="ChEBI" id="CHEBI:15377"/>
        <dbReference type="ChEBI" id="CHEBI:29985"/>
        <dbReference type="ChEBI" id="CHEBI:90779"/>
        <dbReference type="ChEBI" id="CHEBI:143103"/>
        <dbReference type="EC" id="3.4.19.13"/>
    </reaction>
</comment>
<dbReference type="InterPro" id="IPR029055">
    <property type="entry name" value="Ntn_hydrolases_N"/>
</dbReference>
<feature type="binding site" evidence="10">
    <location>
        <position position="419"/>
    </location>
    <ligand>
        <name>L-glutamate</name>
        <dbReference type="ChEBI" id="CHEBI:29985"/>
    </ligand>
</feature>
<dbReference type="PANTHER" id="PTHR43199:SF1">
    <property type="entry name" value="GLUTATHIONE HYDROLASE PROENZYME"/>
    <property type="match status" value="1"/>
</dbReference>
<feature type="binding site" evidence="10">
    <location>
        <begin position="438"/>
        <end position="439"/>
    </location>
    <ligand>
        <name>L-glutamate</name>
        <dbReference type="ChEBI" id="CHEBI:29985"/>
    </ligand>
</feature>
<feature type="signal peptide" evidence="12">
    <location>
        <begin position="1"/>
        <end position="19"/>
    </location>
</feature>
<evidence type="ECO:0000256" key="11">
    <source>
        <dbReference type="RuleBase" id="RU368036"/>
    </source>
</evidence>
<feature type="chain" id="PRO_5017546059" description="Glutathione hydrolase proenzyme" evidence="12">
    <location>
        <begin position="20"/>
        <end position="560"/>
    </location>
</feature>
<dbReference type="NCBIfam" id="TIGR00066">
    <property type="entry name" value="g_glut_trans"/>
    <property type="match status" value="1"/>
</dbReference>
<comment type="similarity">
    <text evidence="3 11">Belongs to the gamma-glutamyltransferase family.</text>
</comment>
<dbReference type="UniPathway" id="UPA00204"/>
<dbReference type="GO" id="GO:0006750">
    <property type="term" value="P:glutathione biosynthetic process"/>
    <property type="evidence" value="ECO:0007669"/>
    <property type="project" value="UniProtKB-KW"/>
</dbReference>
<keyword evidence="6 11" id="KW-0865">Zymogen</keyword>
<evidence type="ECO:0000256" key="8">
    <source>
        <dbReference type="ARBA" id="ARBA00047417"/>
    </source>
</evidence>
<organism evidence="13 14">
    <name type="scientific">Mesotoga infera</name>
    <dbReference type="NCBI Taxonomy" id="1236046"/>
    <lineage>
        <taxon>Bacteria</taxon>
        <taxon>Thermotogati</taxon>
        <taxon>Thermotogota</taxon>
        <taxon>Thermotogae</taxon>
        <taxon>Kosmotogales</taxon>
        <taxon>Kosmotogaceae</taxon>
        <taxon>Mesotoga</taxon>
    </lineage>
</organism>
<dbReference type="EMBL" id="DQBS01000194">
    <property type="protein sequence ID" value="HCO70637.1"/>
    <property type="molecule type" value="Genomic_DNA"/>
</dbReference>
<evidence type="ECO:0000256" key="9">
    <source>
        <dbReference type="PIRSR" id="PIRSR600101-1"/>
    </source>
</evidence>
<evidence type="ECO:0000256" key="12">
    <source>
        <dbReference type="SAM" id="SignalP"/>
    </source>
</evidence>
<comment type="caution">
    <text evidence="13">The sequence shown here is derived from an EMBL/GenBank/DDBJ whole genome shotgun (WGS) entry which is preliminary data.</text>
</comment>
<keyword evidence="5 11" id="KW-0378">Hydrolase</keyword>
<evidence type="ECO:0000256" key="1">
    <source>
        <dbReference type="ARBA" id="ARBA00001049"/>
    </source>
</evidence>
<evidence type="ECO:0000313" key="13">
    <source>
        <dbReference type="EMBL" id="HCO70637.1"/>
    </source>
</evidence>
<protein>
    <recommendedName>
        <fullName evidence="11">Glutathione hydrolase proenzyme</fullName>
        <ecNumber evidence="11">2.3.2.2</ecNumber>
        <ecNumber evidence="11">3.4.19.13</ecNumber>
    </recommendedName>
    <component>
        <recommendedName>
            <fullName evidence="11">Glutathione hydrolase large chain</fullName>
        </recommendedName>
    </component>
    <component>
        <recommendedName>
            <fullName evidence="11">Glutathione hydrolase small chain</fullName>
        </recommendedName>
    </component>
</protein>
<dbReference type="InterPro" id="IPR051792">
    <property type="entry name" value="GGT_bact"/>
</dbReference>